<feature type="transmembrane region" description="Helical" evidence="2">
    <location>
        <begin position="52"/>
        <end position="70"/>
    </location>
</feature>
<feature type="transmembrane region" description="Helical" evidence="2">
    <location>
        <begin position="20"/>
        <end position="40"/>
    </location>
</feature>
<name>A0A518IHJ1_9PLAN</name>
<organism evidence="3 4">
    <name type="scientific">Gimesia fumaroli</name>
    <dbReference type="NCBI Taxonomy" id="2527976"/>
    <lineage>
        <taxon>Bacteria</taxon>
        <taxon>Pseudomonadati</taxon>
        <taxon>Planctomycetota</taxon>
        <taxon>Planctomycetia</taxon>
        <taxon>Planctomycetales</taxon>
        <taxon>Planctomycetaceae</taxon>
        <taxon>Gimesia</taxon>
    </lineage>
</organism>
<keyword evidence="2" id="KW-0472">Membrane</keyword>
<dbReference type="RefSeq" id="WP_145311836.1">
    <property type="nucleotide sequence ID" value="NZ_CP037452.1"/>
</dbReference>
<protein>
    <submittedName>
        <fullName evidence="3">Uncharacterized protein</fullName>
    </submittedName>
</protein>
<dbReference type="EMBL" id="CP037452">
    <property type="protein sequence ID" value="QDV52520.1"/>
    <property type="molecule type" value="Genomic_DNA"/>
</dbReference>
<accession>A0A518IHJ1</accession>
<dbReference type="AlphaFoldDB" id="A0A518IHJ1"/>
<reference evidence="3 4" key="1">
    <citation type="submission" date="2019-03" db="EMBL/GenBank/DDBJ databases">
        <title>Deep-cultivation of Planctomycetes and their phenomic and genomic characterization uncovers novel biology.</title>
        <authorList>
            <person name="Wiegand S."/>
            <person name="Jogler M."/>
            <person name="Boedeker C."/>
            <person name="Pinto D."/>
            <person name="Vollmers J."/>
            <person name="Rivas-Marin E."/>
            <person name="Kohn T."/>
            <person name="Peeters S.H."/>
            <person name="Heuer A."/>
            <person name="Rast P."/>
            <person name="Oberbeckmann S."/>
            <person name="Bunk B."/>
            <person name="Jeske O."/>
            <person name="Meyerdierks A."/>
            <person name="Storesund J.E."/>
            <person name="Kallscheuer N."/>
            <person name="Luecker S."/>
            <person name="Lage O.M."/>
            <person name="Pohl T."/>
            <person name="Merkel B.J."/>
            <person name="Hornburger P."/>
            <person name="Mueller R.-W."/>
            <person name="Bruemmer F."/>
            <person name="Labrenz M."/>
            <person name="Spormann A.M."/>
            <person name="Op den Camp H."/>
            <person name="Overmann J."/>
            <person name="Amann R."/>
            <person name="Jetten M.S.M."/>
            <person name="Mascher T."/>
            <person name="Medema M.H."/>
            <person name="Devos D.P."/>
            <person name="Kaster A.-K."/>
            <person name="Ovreas L."/>
            <person name="Rohde M."/>
            <person name="Galperin M.Y."/>
            <person name="Jogler C."/>
        </authorList>
    </citation>
    <scope>NUCLEOTIDE SEQUENCE [LARGE SCALE GENOMIC DNA]</scope>
    <source>
        <strain evidence="3 4">Enr17</strain>
    </source>
</reference>
<keyword evidence="4" id="KW-1185">Reference proteome</keyword>
<feature type="compositionally biased region" description="Polar residues" evidence="1">
    <location>
        <begin position="676"/>
        <end position="690"/>
    </location>
</feature>
<evidence type="ECO:0000256" key="1">
    <source>
        <dbReference type="SAM" id="MobiDB-lite"/>
    </source>
</evidence>
<feature type="region of interest" description="Disordered" evidence="1">
    <location>
        <begin position="1140"/>
        <end position="1162"/>
    </location>
</feature>
<feature type="compositionally biased region" description="Low complexity" evidence="1">
    <location>
        <begin position="977"/>
        <end position="990"/>
    </location>
</feature>
<feature type="compositionally biased region" description="Polar residues" evidence="1">
    <location>
        <begin position="1143"/>
        <end position="1162"/>
    </location>
</feature>
<keyword evidence="2" id="KW-1133">Transmembrane helix</keyword>
<feature type="region of interest" description="Disordered" evidence="1">
    <location>
        <begin position="969"/>
        <end position="992"/>
    </location>
</feature>
<dbReference type="KEGG" id="gfm:Enr17x_45830"/>
<evidence type="ECO:0000256" key="2">
    <source>
        <dbReference type="SAM" id="Phobius"/>
    </source>
</evidence>
<gene>
    <name evidence="3" type="ORF">Enr17x_45830</name>
</gene>
<sequence>MPHLIQTKLEQLHRKIHQLIWLNGLCWGLTILLMLALLVISFDWMLNIIDPIIRLILGLGVCGLVVWTLWRNLVIPLKTPLTDLDLALKIERQYPDLKDSFSSSLLFDNQPMAHFTGSAQLRQAVIEDAYRRASQINFLELIDTHPIRKIMFSAAFLSLIVASFSLIYPLQAGLGIQRLIFPFSAPEWPQSVELQILDENLVPIETGPNNPYQVVEGQNFQFFVKNRKGTPPDNLQLEYQTVQDSQSRGKIYSEPLRIVSVPDPAGTSIDLGTGSLVISNKSVRLRSTGGDDRSMNWLTIVSVPPTTLELEEVRLTPPAYSQRPVETLPAGIGNFKALVGTRVEIKARSNKLLKTVDLRMKDQEPVSIKLAPDRKQFTVQFFVKEPGTYSYWFDLENDQGFRPPSPQRFEITAIADSAPEVFLENPQTDLQVTSAAQIPLTVSIQDDLKVASALIRYQKSSREETLSRALRTDRETQTFPLPFNPQSSSEQLILNHVWDLANLSLEEGDRIIFRAEARDHFQPVEPIQGESHSEETRIGTSISRVLTIVTPQYKTNELATRQAHLLEELSRVLKDQRLLNSEVKDVQHQLQRVGRARPEEVDTIKQVEMDQKRVASQLFSPRTGLEQRSRELMQELEWNRIEDPAMTQRLAELNTELSELNQKVFPQIQEQITQARKKLQSNVDTAPSEKQANESSEKSSPQESSSQTKAAKKNSAADPLAALNIAENGQQRVINRLDSVLKSLSQWQKTRDLVSELDEQIQQQAEIQNQTEKLAKKTITKSFNNLRLQEQADLEKLASRQEQQAENFKSFRNLLDTLKAQSKATTREEQMRNQEAMDFLRKKSIPEEMRQTADKLKQNQVGQALQEQQQIQQAMETLKNIFENQPADSTDQMLKQLKQSEQELSQLKQQQQEILKKLQSANKDGNQAELKKQLQKLAKQEQELQKKLKQVEQQLQRLSLQQAAQSLQRAGNRLSKSNDALQQNQSQQAEQEIRESLDDLEQAQREVAARRQEIEEALAFEEFAKLESQIKNLMERQDAVIQETIRLEEERLARGRWSRGQLKSLKQLFETEQDLQQETEAVTEKLAAAPVFVFAMEKIIDQFAIAVERLDQRLTDQETLTAERTAKSKLTALLNILKENSADQKSQPDQNQTPPGSQPPTNQIALLTQLVMLKMMQEDLLNRTRSFNNAINQKQPLTQEQIQLRKELSKEQTDLANFSMELLLKLDQSQSDESDSELEVEP</sequence>
<keyword evidence="2" id="KW-0812">Transmembrane</keyword>
<proteinExistence type="predicted"/>
<evidence type="ECO:0000313" key="4">
    <source>
        <dbReference type="Proteomes" id="UP000318313"/>
    </source>
</evidence>
<feature type="transmembrane region" description="Helical" evidence="2">
    <location>
        <begin position="150"/>
        <end position="170"/>
    </location>
</feature>
<evidence type="ECO:0000313" key="3">
    <source>
        <dbReference type="EMBL" id="QDV52520.1"/>
    </source>
</evidence>
<dbReference type="Proteomes" id="UP000318313">
    <property type="component" value="Chromosome"/>
</dbReference>
<dbReference type="OrthoDB" id="221492at2"/>
<feature type="region of interest" description="Disordered" evidence="1">
    <location>
        <begin position="676"/>
        <end position="715"/>
    </location>
</feature>